<comment type="caution">
    <text evidence="4">The sequence shown here is derived from an EMBL/GenBank/DDBJ whole genome shotgun (WGS) entry which is preliminary data.</text>
</comment>
<dbReference type="EMBL" id="JAUEPU010000020">
    <property type="protein sequence ID" value="KAK0494503.1"/>
    <property type="molecule type" value="Genomic_DNA"/>
</dbReference>
<evidence type="ECO:0000313" key="5">
    <source>
        <dbReference type="Proteomes" id="UP001175228"/>
    </source>
</evidence>
<dbReference type="InterPro" id="IPR000073">
    <property type="entry name" value="AB_hydrolase_1"/>
</dbReference>
<dbReference type="Pfam" id="PF00561">
    <property type="entry name" value="Abhydrolase_1"/>
    <property type="match status" value="1"/>
</dbReference>
<evidence type="ECO:0000256" key="1">
    <source>
        <dbReference type="ARBA" id="ARBA00022801"/>
    </source>
</evidence>
<dbReference type="Gene3D" id="3.40.50.1820">
    <property type="entry name" value="alpha/beta hydrolase"/>
    <property type="match status" value="1"/>
</dbReference>
<proteinExistence type="predicted"/>
<keyword evidence="5" id="KW-1185">Reference proteome</keyword>
<dbReference type="AlphaFoldDB" id="A0AA39UMP1"/>
<dbReference type="SUPFAM" id="SSF53474">
    <property type="entry name" value="alpha/beta-Hydrolases"/>
    <property type="match status" value="1"/>
</dbReference>
<name>A0AA39UMP1_9AGAR</name>
<keyword evidence="1" id="KW-0378">Hydrolase</keyword>
<keyword evidence="2" id="KW-0472">Membrane</keyword>
<protein>
    <submittedName>
        <fullName evidence="4">Alpha/beta-hydrolase</fullName>
    </submittedName>
</protein>
<organism evidence="4 5">
    <name type="scientific">Armillaria luteobubalina</name>
    <dbReference type="NCBI Taxonomy" id="153913"/>
    <lineage>
        <taxon>Eukaryota</taxon>
        <taxon>Fungi</taxon>
        <taxon>Dikarya</taxon>
        <taxon>Basidiomycota</taxon>
        <taxon>Agaricomycotina</taxon>
        <taxon>Agaricomycetes</taxon>
        <taxon>Agaricomycetidae</taxon>
        <taxon>Agaricales</taxon>
        <taxon>Marasmiineae</taxon>
        <taxon>Physalacriaceae</taxon>
        <taxon>Armillaria</taxon>
    </lineage>
</organism>
<accession>A0AA39UMP1</accession>
<evidence type="ECO:0000259" key="3">
    <source>
        <dbReference type="Pfam" id="PF00561"/>
    </source>
</evidence>
<reference evidence="4" key="1">
    <citation type="submission" date="2023-06" db="EMBL/GenBank/DDBJ databases">
        <authorList>
            <consortium name="Lawrence Berkeley National Laboratory"/>
            <person name="Ahrendt S."/>
            <person name="Sahu N."/>
            <person name="Indic B."/>
            <person name="Wong-Bajracharya J."/>
            <person name="Merenyi Z."/>
            <person name="Ke H.-M."/>
            <person name="Monk M."/>
            <person name="Kocsube S."/>
            <person name="Drula E."/>
            <person name="Lipzen A."/>
            <person name="Balint B."/>
            <person name="Henrissat B."/>
            <person name="Andreopoulos B."/>
            <person name="Martin F.M."/>
            <person name="Harder C.B."/>
            <person name="Rigling D."/>
            <person name="Ford K.L."/>
            <person name="Foster G.D."/>
            <person name="Pangilinan J."/>
            <person name="Papanicolaou A."/>
            <person name="Barry K."/>
            <person name="LaButti K."/>
            <person name="Viragh M."/>
            <person name="Koriabine M."/>
            <person name="Yan M."/>
            <person name="Riley R."/>
            <person name="Champramary S."/>
            <person name="Plett K.L."/>
            <person name="Tsai I.J."/>
            <person name="Slot J."/>
            <person name="Sipos G."/>
            <person name="Plett J."/>
            <person name="Nagy L.G."/>
            <person name="Grigoriev I.V."/>
        </authorList>
    </citation>
    <scope>NUCLEOTIDE SEQUENCE</scope>
    <source>
        <strain evidence="4">HWK02</strain>
    </source>
</reference>
<dbReference type="GO" id="GO:0016020">
    <property type="term" value="C:membrane"/>
    <property type="evidence" value="ECO:0007669"/>
    <property type="project" value="TreeGrafter"/>
</dbReference>
<feature type="domain" description="AB hydrolase-1" evidence="3">
    <location>
        <begin position="37"/>
        <end position="203"/>
    </location>
</feature>
<feature type="transmembrane region" description="Helical" evidence="2">
    <location>
        <begin position="106"/>
        <end position="126"/>
    </location>
</feature>
<dbReference type="GO" id="GO:0016787">
    <property type="term" value="F:hydrolase activity"/>
    <property type="evidence" value="ECO:0007669"/>
    <property type="project" value="UniProtKB-KW"/>
</dbReference>
<evidence type="ECO:0000256" key="2">
    <source>
        <dbReference type="SAM" id="Phobius"/>
    </source>
</evidence>
<dbReference type="InterPro" id="IPR029058">
    <property type="entry name" value="AB_hydrolase_fold"/>
</dbReference>
<dbReference type="PANTHER" id="PTHR43798:SF31">
    <property type="entry name" value="AB HYDROLASE SUPERFAMILY PROTEIN YCLE"/>
    <property type="match status" value="1"/>
</dbReference>
<keyword evidence="2" id="KW-1133">Transmembrane helix</keyword>
<evidence type="ECO:0000313" key="4">
    <source>
        <dbReference type="EMBL" id="KAK0494503.1"/>
    </source>
</evidence>
<gene>
    <name evidence="4" type="ORF">EDD18DRAFT_1174633</name>
</gene>
<dbReference type="PANTHER" id="PTHR43798">
    <property type="entry name" value="MONOACYLGLYCEROL LIPASE"/>
    <property type="match status" value="1"/>
</dbReference>
<sequence>MCLPNTISSRAPEKTKFNYTISTPSSPSAKHIDKNLPTLLFIHAVYIAQHIFQRQFEDPQIRKFNCVALDLRVYGHTTGDPIPQGYGAKEAAEDIAKFMDDIKLPACHIVGLSMGTIAAIGLAVYYPNKVASLFLVSPLGLEEPTDVADGRREIADYWKEGFKTGQPDMDILSDAVYGALQLGFSNNLDSLANALVAFTIALALKNWGPKHFDQYDRATVEFFNNRKEYSNEELSRIRAPVKLVHCLGDIAYPQEYTENFMQQLKDAAVTVSLATIPEAPHFGLATHGDIVNSILHDFIIASCRTSVPPAPQEVVSPWEVELVKAGWDKGGSDSEDD</sequence>
<dbReference type="InterPro" id="IPR050266">
    <property type="entry name" value="AB_hydrolase_sf"/>
</dbReference>
<keyword evidence="2" id="KW-0812">Transmembrane</keyword>
<dbReference type="Proteomes" id="UP001175228">
    <property type="component" value="Unassembled WGS sequence"/>
</dbReference>